<dbReference type="SUPFAM" id="SSF51197">
    <property type="entry name" value="Clavaminate synthase-like"/>
    <property type="match status" value="1"/>
</dbReference>
<dbReference type="GO" id="GO:0017000">
    <property type="term" value="P:antibiotic biosynthetic process"/>
    <property type="evidence" value="ECO:0007669"/>
    <property type="project" value="UniProtKB-KW"/>
</dbReference>
<comment type="similarity">
    <text evidence="2">Belongs to the clavaminate synthase family.</text>
</comment>
<sequence length="331" mass="36655">MLKDPVVDCTSSRQQLLALAGALPRLPRVDIYAFLEAAKEQADKLPEHIGRALDEFNVGGNQNGYLSLKGLPVEPDDELPPTPTTTPPPADRELLNMEAMLAIVGRRLGLHTAYDQGYGNRRAREVLHELYPTPDAHPLSGETSSTQLEYHSDLYHHALQPQYIILSCSRGDHEGKAATLVGSIRNALPLLSDEVIERLFERKFARPVGISHGDRIEDSSSLAYVKPLYGDRDDPFLGFDRSVLRADEQADKEALAELDSTLDSVAKAVRLGAGDLLIIDNLRVAHARTPFEARWDGKDRWLHRAYVRTAINGQLTGGERAGDVVEFIARR</sequence>
<keyword evidence="5 7" id="KW-0408">Iron</keyword>
<dbReference type="InterPro" id="IPR050411">
    <property type="entry name" value="AlphaKG_dependent_hydroxylases"/>
</dbReference>
<reference evidence="10" key="1">
    <citation type="journal article" date="2015" name="J. Biol. Chem.">
        <title>The biosynthesis of capuramycin-type antibiotics: identification of the A-102395 biosynthetic gene cluster, mechanism of self-resistance, and formation of uridine-5'-carboxamide.</title>
        <authorList>
            <person name="Cai W."/>
            <person name="Goswami A."/>
            <person name="Yang Z."/>
            <person name="Liu X."/>
            <person name="Green K.D."/>
            <person name="Barnard-Britson S."/>
            <person name="Baba S."/>
            <person name="Funabashi M."/>
            <person name="Nonaka K."/>
            <person name="Sunkara M."/>
            <person name="Morris A.J."/>
            <person name="Spork A.P."/>
            <person name="Ducho C."/>
            <person name="Garneau-Tsodikova S."/>
            <person name="Thorson J.S."/>
            <person name="Van Lanen S.G."/>
        </authorList>
    </citation>
    <scope>NUCLEOTIDE SEQUENCE</scope>
    <source>
        <strain evidence="10">SANK 60206</strain>
    </source>
</reference>
<evidence type="ECO:0000256" key="3">
    <source>
        <dbReference type="ARBA" id="ARBA00022723"/>
    </source>
</evidence>
<keyword evidence="10" id="KW-0223">Dioxygenase</keyword>
<dbReference type="PANTHER" id="PTHR10696:SF56">
    <property type="entry name" value="TAUD_TFDA-LIKE DOMAIN-CONTAINING PROTEIN"/>
    <property type="match status" value="1"/>
</dbReference>
<evidence type="ECO:0000256" key="6">
    <source>
        <dbReference type="ARBA" id="ARBA00023194"/>
    </source>
</evidence>
<name>A0A0E3USM7_9PSEU</name>
<evidence type="ECO:0000259" key="9">
    <source>
        <dbReference type="Pfam" id="PF02668"/>
    </source>
</evidence>
<organism evidence="10">
    <name type="scientific">Amycolatopsis sp. SANK 60206</name>
    <dbReference type="NCBI Taxonomy" id="1642649"/>
    <lineage>
        <taxon>Bacteria</taxon>
        <taxon>Bacillati</taxon>
        <taxon>Actinomycetota</taxon>
        <taxon>Actinomycetes</taxon>
        <taxon>Pseudonocardiales</taxon>
        <taxon>Pseudonocardiaceae</taxon>
        <taxon>Amycolatopsis</taxon>
    </lineage>
</organism>
<evidence type="ECO:0000256" key="8">
    <source>
        <dbReference type="SAM" id="MobiDB-lite"/>
    </source>
</evidence>
<keyword evidence="4" id="KW-0560">Oxidoreductase</keyword>
<feature type="compositionally biased region" description="Pro residues" evidence="8">
    <location>
        <begin position="80"/>
        <end position="89"/>
    </location>
</feature>
<dbReference type="Gene3D" id="3.60.130.10">
    <property type="entry name" value="Clavaminate synthase-like"/>
    <property type="match status" value="1"/>
</dbReference>
<dbReference type="GO" id="GO:0051213">
    <property type="term" value="F:dioxygenase activity"/>
    <property type="evidence" value="ECO:0007669"/>
    <property type="project" value="UniProtKB-KW"/>
</dbReference>
<dbReference type="EMBL" id="KP995196">
    <property type="protein sequence ID" value="AKC92630.1"/>
    <property type="molecule type" value="Genomic_DNA"/>
</dbReference>
<evidence type="ECO:0000256" key="7">
    <source>
        <dbReference type="PIRSR" id="PIRSR019543-2"/>
    </source>
</evidence>
<dbReference type="GO" id="GO:0005506">
    <property type="term" value="F:iron ion binding"/>
    <property type="evidence" value="ECO:0007669"/>
    <property type="project" value="InterPro"/>
</dbReference>
<accession>A0A0E3USM7</accession>
<dbReference type="InterPro" id="IPR042098">
    <property type="entry name" value="TauD-like_sf"/>
</dbReference>
<keyword evidence="3 7" id="KW-0479">Metal-binding</keyword>
<dbReference type="NCBIfam" id="NF043003">
    <property type="entry name" value="ClavSyn_CS1"/>
    <property type="match status" value="1"/>
</dbReference>
<dbReference type="PANTHER" id="PTHR10696">
    <property type="entry name" value="GAMMA-BUTYROBETAINE HYDROXYLASE-RELATED"/>
    <property type="match status" value="1"/>
</dbReference>
<proteinExistence type="inferred from homology"/>
<dbReference type="InterPro" id="IPR003819">
    <property type="entry name" value="TauD/TfdA-like"/>
</dbReference>
<protein>
    <submittedName>
        <fullName evidence="10">Fe(II)-dependent 2-oxoglutarate dioxygenase</fullName>
    </submittedName>
</protein>
<keyword evidence="6" id="KW-0045">Antibiotic biosynthesis</keyword>
<feature type="region of interest" description="Disordered" evidence="8">
    <location>
        <begin position="69"/>
        <end position="91"/>
    </location>
</feature>
<evidence type="ECO:0000313" key="10">
    <source>
        <dbReference type="EMBL" id="AKC92630.1"/>
    </source>
</evidence>
<dbReference type="Pfam" id="PF02668">
    <property type="entry name" value="TauD"/>
    <property type="match status" value="1"/>
</dbReference>
<feature type="binding site" evidence="7">
    <location>
        <position position="286"/>
    </location>
    <ligand>
        <name>Fe cation</name>
        <dbReference type="ChEBI" id="CHEBI:24875"/>
    </ligand>
</feature>
<dbReference type="PIRSF" id="PIRSF019543">
    <property type="entry name" value="Clavaminate_syn"/>
    <property type="match status" value="1"/>
</dbReference>
<feature type="domain" description="TauD/TfdA-like" evidence="9">
    <location>
        <begin position="104"/>
        <end position="306"/>
    </location>
</feature>
<evidence type="ECO:0000256" key="4">
    <source>
        <dbReference type="ARBA" id="ARBA00023002"/>
    </source>
</evidence>
<dbReference type="AlphaFoldDB" id="A0A0E3USM7"/>
<dbReference type="InterPro" id="IPR053503">
    <property type="entry name" value="Clavaminate_Synthase"/>
</dbReference>
<dbReference type="InterPro" id="IPR014503">
    <property type="entry name" value="Clavaminate_syn-like"/>
</dbReference>
<comment type="cofactor">
    <cofactor evidence="1">
        <name>Fe(2+)</name>
        <dbReference type="ChEBI" id="CHEBI:29033"/>
    </cofactor>
</comment>
<evidence type="ECO:0000256" key="1">
    <source>
        <dbReference type="ARBA" id="ARBA00001954"/>
    </source>
</evidence>
<evidence type="ECO:0000256" key="5">
    <source>
        <dbReference type="ARBA" id="ARBA00023004"/>
    </source>
</evidence>
<evidence type="ECO:0000256" key="2">
    <source>
        <dbReference type="ARBA" id="ARBA00008425"/>
    </source>
</evidence>